<dbReference type="EMBL" id="VRYY01000457">
    <property type="protein sequence ID" value="MBG3878071.1"/>
    <property type="molecule type" value="Genomic_DNA"/>
</dbReference>
<keyword evidence="1" id="KW-0175">Coiled coil</keyword>
<dbReference type="InterPro" id="IPR048356">
    <property type="entry name" value="MS_N"/>
</dbReference>
<comment type="caution">
    <text evidence="3">The sequence shown here is derived from an EMBL/GenBank/DDBJ whole genome shotgun (WGS) entry which is preliminary data.</text>
</comment>
<evidence type="ECO:0000313" key="4">
    <source>
        <dbReference type="Proteomes" id="UP001194469"/>
    </source>
</evidence>
<dbReference type="Pfam" id="PF20656">
    <property type="entry name" value="MS_N"/>
    <property type="match status" value="1"/>
</dbReference>
<dbReference type="PANTHER" id="PTHR42739:SF1">
    <property type="entry name" value="MALATE SYNTHASE G"/>
    <property type="match status" value="1"/>
</dbReference>
<feature type="non-terminal residue" evidence="3">
    <location>
        <position position="172"/>
    </location>
</feature>
<reference evidence="3 4" key="1">
    <citation type="submission" date="2019-08" db="EMBL/GenBank/DDBJ databases">
        <authorList>
            <person name="Luo N."/>
        </authorList>
    </citation>
    <scope>NUCLEOTIDE SEQUENCE [LARGE SCALE GENOMIC DNA]</scope>
    <source>
        <strain evidence="3 4">NCIMB 9442</strain>
    </source>
</reference>
<evidence type="ECO:0000256" key="1">
    <source>
        <dbReference type="SAM" id="Coils"/>
    </source>
</evidence>
<dbReference type="InterPro" id="IPR011076">
    <property type="entry name" value="Malate_synth_sf"/>
</dbReference>
<evidence type="ECO:0000259" key="2">
    <source>
        <dbReference type="Pfam" id="PF20656"/>
    </source>
</evidence>
<feature type="domain" description="Malate synthase N-terminal" evidence="2">
    <location>
        <begin position="17"/>
        <end position="71"/>
    </location>
</feature>
<feature type="coiled-coil region" evidence="1">
    <location>
        <begin position="43"/>
        <end position="70"/>
    </location>
</feature>
<dbReference type="InterPro" id="IPR006253">
    <property type="entry name" value="Malate_synthG"/>
</dbReference>
<sequence>MTQRVQVGGLQIAAPLYDVIVRDIAPGTGVDPDRFWTSLENMVEAMADRNRALLEKRAELQDAIDAWHRERRGAPHDGVAYEAFLRSIGYLVPEGPDFAVTTEGVDPEIALVAGPQLVVPITNARYALNAANARWGSLYDALYGTDVISEDPARGGAPREGAYNPARGALVV</sequence>
<keyword evidence="3" id="KW-0808">Transferase</keyword>
<dbReference type="EC" id="2.3.3.9" evidence="3"/>
<proteinExistence type="predicted"/>
<dbReference type="Proteomes" id="UP001194469">
    <property type="component" value="Unassembled WGS sequence"/>
</dbReference>
<name>A0ABS0J804_9BACT</name>
<keyword evidence="4" id="KW-1185">Reference proteome</keyword>
<dbReference type="PANTHER" id="PTHR42739">
    <property type="entry name" value="MALATE SYNTHASE G"/>
    <property type="match status" value="1"/>
</dbReference>
<accession>A0ABS0J804</accession>
<organism evidence="3 4">
    <name type="scientific">Nitratidesulfovibrio oxamicus</name>
    <dbReference type="NCBI Taxonomy" id="32016"/>
    <lineage>
        <taxon>Bacteria</taxon>
        <taxon>Pseudomonadati</taxon>
        <taxon>Thermodesulfobacteriota</taxon>
        <taxon>Desulfovibrionia</taxon>
        <taxon>Desulfovibrionales</taxon>
        <taxon>Desulfovibrionaceae</taxon>
        <taxon>Nitratidesulfovibrio</taxon>
    </lineage>
</organism>
<dbReference type="InterPro" id="IPR046363">
    <property type="entry name" value="MS_N_TIM-barrel_dom"/>
</dbReference>
<gene>
    <name evidence="3" type="ORF">FVW20_13905</name>
</gene>
<dbReference type="SUPFAM" id="SSF51645">
    <property type="entry name" value="Malate synthase G"/>
    <property type="match status" value="1"/>
</dbReference>
<keyword evidence="3" id="KW-0012">Acyltransferase</keyword>
<evidence type="ECO:0000313" key="3">
    <source>
        <dbReference type="EMBL" id="MBG3878071.1"/>
    </source>
</evidence>
<dbReference type="Gene3D" id="3.20.20.360">
    <property type="entry name" value="Malate synthase, domain 3"/>
    <property type="match status" value="1"/>
</dbReference>
<protein>
    <submittedName>
        <fullName evidence="3">Malate synthase G</fullName>
        <ecNumber evidence="3">2.3.3.9</ecNumber>
    </submittedName>
</protein>
<dbReference type="GO" id="GO:0004474">
    <property type="term" value="F:malate synthase activity"/>
    <property type="evidence" value="ECO:0007669"/>
    <property type="project" value="UniProtKB-EC"/>
</dbReference>